<evidence type="ECO:0000313" key="2">
    <source>
        <dbReference type="EnsemblPlants" id="AES65213"/>
    </source>
</evidence>
<accession>G7IN10</accession>
<dbReference type="EnsemblPlants" id="AES65213">
    <property type="protein sequence ID" value="AES65213"/>
    <property type="gene ID" value="MTR_2g036730"/>
</dbReference>
<dbReference type="Proteomes" id="UP000002051">
    <property type="component" value="Chromosome 2"/>
</dbReference>
<evidence type="ECO:0000313" key="1">
    <source>
        <dbReference type="EMBL" id="AES65213.1"/>
    </source>
</evidence>
<proteinExistence type="predicted"/>
<reference evidence="1 3" key="2">
    <citation type="journal article" date="2014" name="BMC Genomics">
        <title>An improved genome release (version Mt4.0) for the model legume Medicago truncatula.</title>
        <authorList>
            <person name="Tang H."/>
            <person name="Krishnakumar V."/>
            <person name="Bidwell S."/>
            <person name="Rosen B."/>
            <person name="Chan A."/>
            <person name="Zhou S."/>
            <person name="Gentzbittel L."/>
            <person name="Childs K.L."/>
            <person name="Yandell M."/>
            <person name="Gundlach H."/>
            <person name="Mayer K.F."/>
            <person name="Schwartz D.C."/>
            <person name="Town C.D."/>
        </authorList>
    </citation>
    <scope>GENOME REANNOTATION</scope>
    <source>
        <strain evidence="2 3">cv. Jemalong A17</strain>
    </source>
</reference>
<name>G7IN10_MEDTR</name>
<dbReference type="AlphaFoldDB" id="G7IN10"/>
<keyword evidence="3" id="KW-1185">Reference proteome</keyword>
<protein>
    <submittedName>
        <fullName evidence="1 2">Uncharacterized protein</fullName>
    </submittedName>
</protein>
<evidence type="ECO:0000313" key="3">
    <source>
        <dbReference type="Proteomes" id="UP000002051"/>
    </source>
</evidence>
<dbReference type="PaxDb" id="3880-AES65213"/>
<dbReference type="HOGENOM" id="CLU_3090219_0_0_1"/>
<organism evidence="1 3">
    <name type="scientific">Medicago truncatula</name>
    <name type="common">Barrel medic</name>
    <name type="synonym">Medicago tribuloides</name>
    <dbReference type="NCBI Taxonomy" id="3880"/>
    <lineage>
        <taxon>Eukaryota</taxon>
        <taxon>Viridiplantae</taxon>
        <taxon>Streptophyta</taxon>
        <taxon>Embryophyta</taxon>
        <taxon>Tracheophyta</taxon>
        <taxon>Spermatophyta</taxon>
        <taxon>Magnoliopsida</taxon>
        <taxon>eudicotyledons</taxon>
        <taxon>Gunneridae</taxon>
        <taxon>Pentapetalae</taxon>
        <taxon>rosids</taxon>
        <taxon>fabids</taxon>
        <taxon>Fabales</taxon>
        <taxon>Fabaceae</taxon>
        <taxon>Papilionoideae</taxon>
        <taxon>50 kb inversion clade</taxon>
        <taxon>NPAAA clade</taxon>
        <taxon>Hologalegina</taxon>
        <taxon>IRL clade</taxon>
        <taxon>Trifolieae</taxon>
        <taxon>Medicago</taxon>
    </lineage>
</organism>
<gene>
    <name evidence="1" type="ordered locus">MTR_2g036730</name>
</gene>
<reference evidence="1 3" key="1">
    <citation type="journal article" date="2011" name="Nature">
        <title>The Medicago genome provides insight into the evolution of rhizobial symbioses.</title>
        <authorList>
            <person name="Young N.D."/>
            <person name="Debelle F."/>
            <person name="Oldroyd G.E."/>
            <person name="Geurts R."/>
            <person name="Cannon S.B."/>
            <person name="Udvardi M.K."/>
            <person name="Benedito V.A."/>
            <person name="Mayer K.F."/>
            <person name="Gouzy J."/>
            <person name="Schoof H."/>
            <person name="Van de Peer Y."/>
            <person name="Proost S."/>
            <person name="Cook D.R."/>
            <person name="Meyers B.C."/>
            <person name="Spannagl M."/>
            <person name="Cheung F."/>
            <person name="De Mita S."/>
            <person name="Krishnakumar V."/>
            <person name="Gundlach H."/>
            <person name="Zhou S."/>
            <person name="Mudge J."/>
            <person name="Bharti A.K."/>
            <person name="Murray J.D."/>
            <person name="Naoumkina M.A."/>
            <person name="Rosen B."/>
            <person name="Silverstein K.A."/>
            <person name="Tang H."/>
            <person name="Rombauts S."/>
            <person name="Zhao P.X."/>
            <person name="Zhou P."/>
            <person name="Barbe V."/>
            <person name="Bardou P."/>
            <person name="Bechner M."/>
            <person name="Bellec A."/>
            <person name="Berger A."/>
            <person name="Berges H."/>
            <person name="Bidwell S."/>
            <person name="Bisseling T."/>
            <person name="Choisne N."/>
            <person name="Couloux A."/>
            <person name="Denny R."/>
            <person name="Deshpande S."/>
            <person name="Dai X."/>
            <person name="Doyle J.J."/>
            <person name="Dudez A.M."/>
            <person name="Farmer A.D."/>
            <person name="Fouteau S."/>
            <person name="Franken C."/>
            <person name="Gibelin C."/>
            <person name="Gish J."/>
            <person name="Goldstein S."/>
            <person name="Gonzalez A.J."/>
            <person name="Green P.J."/>
            <person name="Hallab A."/>
            <person name="Hartog M."/>
            <person name="Hua A."/>
            <person name="Humphray S.J."/>
            <person name="Jeong D.H."/>
            <person name="Jing Y."/>
            <person name="Jocker A."/>
            <person name="Kenton S.M."/>
            <person name="Kim D.J."/>
            <person name="Klee K."/>
            <person name="Lai H."/>
            <person name="Lang C."/>
            <person name="Lin S."/>
            <person name="Macmil S.L."/>
            <person name="Magdelenat G."/>
            <person name="Matthews L."/>
            <person name="McCorrison J."/>
            <person name="Monaghan E.L."/>
            <person name="Mun J.H."/>
            <person name="Najar F.Z."/>
            <person name="Nicholson C."/>
            <person name="Noirot C."/>
            <person name="O'Bleness M."/>
            <person name="Paule C.R."/>
            <person name="Poulain J."/>
            <person name="Prion F."/>
            <person name="Qin B."/>
            <person name="Qu C."/>
            <person name="Retzel E.F."/>
            <person name="Riddle C."/>
            <person name="Sallet E."/>
            <person name="Samain S."/>
            <person name="Samson N."/>
            <person name="Sanders I."/>
            <person name="Saurat O."/>
            <person name="Scarpelli C."/>
            <person name="Schiex T."/>
            <person name="Segurens B."/>
            <person name="Severin A.J."/>
            <person name="Sherrier D.J."/>
            <person name="Shi R."/>
            <person name="Sims S."/>
            <person name="Singer S.R."/>
            <person name="Sinharoy S."/>
            <person name="Sterck L."/>
            <person name="Viollet A."/>
            <person name="Wang B.B."/>
            <person name="Wang K."/>
            <person name="Wang M."/>
            <person name="Wang X."/>
            <person name="Warfsmann J."/>
            <person name="Weissenbach J."/>
            <person name="White D.D."/>
            <person name="White J.D."/>
            <person name="Wiley G.B."/>
            <person name="Wincker P."/>
            <person name="Xing Y."/>
            <person name="Yang L."/>
            <person name="Yao Z."/>
            <person name="Ying F."/>
            <person name="Zhai J."/>
            <person name="Zhou L."/>
            <person name="Zuber A."/>
            <person name="Denarie J."/>
            <person name="Dixon R.A."/>
            <person name="May G.D."/>
            <person name="Schwartz D.C."/>
            <person name="Rogers J."/>
            <person name="Quetier F."/>
            <person name="Town C.D."/>
            <person name="Roe B.A."/>
        </authorList>
    </citation>
    <scope>NUCLEOTIDE SEQUENCE [LARGE SCALE GENOMIC DNA]</scope>
    <source>
        <strain evidence="1">A17</strain>
        <strain evidence="2 3">cv. Jemalong A17</strain>
    </source>
</reference>
<sequence>MTTFVKLCTCTNLLASTIHDHVCLLKKSLRGLKQTPHVSCQHFTNYAATSLQ</sequence>
<reference evidence="2" key="3">
    <citation type="submission" date="2015-04" db="UniProtKB">
        <authorList>
            <consortium name="EnsemblPlants"/>
        </authorList>
    </citation>
    <scope>IDENTIFICATION</scope>
    <source>
        <strain evidence="2">cv. Jemalong A17</strain>
    </source>
</reference>
<dbReference type="EMBL" id="CM001218">
    <property type="protein sequence ID" value="AES65213.1"/>
    <property type="molecule type" value="Genomic_DNA"/>
</dbReference>